<reference evidence="2" key="1">
    <citation type="submission" date="2015-04" db="UniProtKB">
        <authorList>
            <consortium name="EnsemblPlants"/>
        </authorList>
    </citation>
    <scope>IDENTIFICATION</scope>
</reference>
<dbReference type="EnsemblPlants" id="OGLUM09G08520.1">
    <property type="protein sequence ID" value="OGLUM09G08520.1"/>
    <property type="gene ID" value="OGLUM09G08520"/>
</dbReference>
<evidence type="ECO:0000313" key="3">
    <source>
        <dbReference type="Proteomes" id="UP000026961"/>
    </source>
</evidence>
<name>A0A0E0B290_9ORYZ</name>
<keyword evidence="3" id="KW-1185">Reference proteome</keyword>
<dbReference type="Proteomes" id="UP000026961">
    <property type="component" value="Chromosome 9"/>
</dbReference>
<dbReference type="Gramene" id="OGLUM09G08520.1">
    <property type="protein sequence ID" value="OGLUM09G08520.1"/>
    <property type="gene ID" value="OGLUM09G08520"/>
</dbReference>
<feature type="region of interest" description="Disordered" evidence="1">
    <location>
        <begin position="74"/>
        <end position="131"/>
    </location>
</feature>
<reference evidence="2" key="2">
    <citation type="submission" date="2018-05" db="EMBL/GenBank/DDBJ databases">
        <title>OgluRS3 (Oryza glumaepatula Reference Sequence Version 3).</title>
        <authorList>
            <person name="Zhang J."/>
            <person name="Kudrna D."/>
            <person name="Lee S."/>
            <person name="Talag J."/>
            <person name="Welchert J."/>
            <person name="Wing R.A."/>
        </authorList>
    </citation>
    <scope>NUCLEOTIDE SEQUENCE [LARGE SCALE GENOMIC DNA]</scope>
</reference>
<dbReference type="HOGENOM" id="CLU_1930816_0_0_1"/>
<evidence type="ECO:0000256" key="1">
    <source>
        <dbReference type="SAM" id="MobiDB-lite"/>
    </source>
</evidence>
<proteinExistence type="predicted"/>
<dbReference type="AlphaFoldDB" id="A0A0E0B290"/>
<feature type="compositionally biased region" description="Low complexity" evidence="1">
    <location>
        <begin position="102"/>
        <end position="113"/>
    </location>
</feature>
<accession>A0A0E0B290</accession>
<sequence>MRYLLIWNNCLPLLLCPTHVWLFWRLTAPRLLTEGEIPLSIVGAALPVISEPDEVKDIFVCESGTARRPARVPVVSFNSRSPLPPASGRARLPHLGSGGSRPAGTPSSSSSIEVESDDISSADSPQTGQLN</sequence>
<organism evidence="2">
    <name type="scientific">Oryza glumipatula</name>
    <dbReference type="NCBI Taxonomy" id="40148"/>
    <lineage>
        <taxon>Eukaryota</taxon>
        <taxon>Viridiplantae</taxon>
        <taxon>Streptophyta</taxon>
        <taxon>Embryophyta</taxon>
        <taxon>Tracheophyta</taxon>
        <taxon>Spermatophyta</taxon>
        <taxon>Magnoliopsida</taxon>
        <taxon>Liliopsida</taxon>
        <taxon>Poales</taxon>
        <taxon>Poaceae</taxon>
        <taxon>BOP clade</taxon>
        <taxon>Oryzoideae</taxon>
        <taxon>Oryzeae</taxon>
        <taxon>Oryzinae</taxon>
        <taxon>Oryza</taxon>
    </lineage>
</organism>
<dbReference type="STRING" id="40148.A0A0E0B290"/>
<protein>
    <submittedName>
        <fullName evidence="2">Uncharacterized protein</fullName>
    </submittedName>
</protein>
<evidence type="ECO:0000313" key="2">
    <source>
        <dbReference type="EnsemblPlants" id="OGLUM09G08520.1"/>
    </source>
</evidence>